<protein>
    <submittedName>
        <fullName evidence="1">Uncharacterized protein</fullName>
    </submittedName>
</protein>
<proteinExistence type="predicted"/>
<accession>A0A8J4WE84</accession>
<evidence type="ECO:0000313" key="1">
    <source>
        <dbReference type="EMBL" id="KAF5396653.1"/>
    </source>
</evidence>
<keyword evidence="2" id="KW-1185">Reference proteome</keyword>
<comment type="caution">
    <text evidence="1">The sequence shown here is derived from an EMBL/GenBank/DDBJ whole genome shotgun (WGS) entry which is preliminary data.</text>
</comment>
<dbReference type="AlphaFoldDB" id="A0A8J4WE84"/>
<dbReference type="OrthoDB" id="6308369at2759"/>
<name>A0A8J4WE84_9TREM</name>
<sequence length="107" mass="12234">MRGLSYLGGDVKRVDAFTQTEFEEVLFMNEDVVRQTPGETIREDSAWEAYLDADIPTDCKYGVHERTITAVARRVVIRANLSAASTNIMLEELRHLFPELPKYSRVL</sequence>
<evidence type="ECO:0000313" key="2">
    <source>
        <dbReference type="Proteomes" id="UP000748531"/>
    </source>
</evidence>
<gene>
    <name evidence="1" type="ORF">PHET_10072</name>
</gene>
<organism evidence="1 2">
    <name type="scientific">Paragonimus heterotremus</name>
    <dbReference type="NCBI Taxonomy" id="100268"/>
    <lineage>
        <taxon>Eukaryota</taxon>
        <taxon>Metazoa</taxon>
        <taxon>Spiralia</taxon>
        <taxon>Lophotrochozoa</taxon>
        <taxon>Platyhelminthes</taxon>
        <taxon>Trematoda</taxon>
        <taxon>Digenea</taxon>
        <taxon>Plagiorchiida</taxon>
        <taxon>Troglotremata</taxon>
        <taxon>Troglotrematidae</taxon>
        <taxon>Paragonimus</taxon>
    </lineage>
</organism>
<reference evidence="1" key="1">
    <citation type="submission" date="2019-05" db="EMBL/GenBank/DDBJ databases">
        <title>Annotation for the trematode Paragonimus heterotremus.</title>
        <authorList>
            <person name="Choi Y.-J."/>
        </authorList>
    </citation>
    <scope>NUCLEOTIDE SEQUENCE</scope>
    <source>
        <strain evidence="1">LC</strain>
    </source>
</reference>
<dbReference type="Proteomes" id="UP000748531">
    <property type="component" value="Unassembled WGS sequence"/>
</dbReference>
<dbReference type="EMBL" id="LUCH01007656">
    <property type="protein sequence ID" value="KAF5396653.1"/>
    <property type="molecule type" value="Genomic_DNA"/>
</dbReference>